<evidence type="ECO:0000313" key="2">
    <source>
        <dbReference type="Proteomes" id="UP000886501"/>
    </source>
</evidence>
<dbReference type="EMBL" id="MU118039">
    <property type="protein sequence ID" value="KAF9647212.1"/>
    <property type="molecule type" value="Genomic_DNA"/>
</dbReference>
<evidence type="ECO:0000313" key="1">
    <source>
        <dbReference type="EMBL" id="KAF9647212.1"/>
    </source>
</evidence>
<reference evidence="1" key="2">
    <citation type="journal article" date="2020" name="Nat. Commun.">
        <title>Large-scale genome sequencing of mycorrhizal fungi provides insights into the early evolution of symbiotic traits.</title>
        <authorList>
            <person name="Miyauchi S."/>
            <person name="Kiss E."/>
            <person name="Kuo A."/>
            <person name="Drula E."/>
            <person name="Kohler A."/>
            <person name="Sanchez-Garcia M."/>
            <person name="Morin E."/>
            <person name="Andreopoulos B."/>
            <person name="Barry K.W."/>
            <person name="Bonito G."/>
            <person name="Buee M."/>
            <person name="Carver A."/>
            <person name="Chen C."/>
            <person name="Cichocki N."/>
            <person name="Clum A."/>
            <person name="Culley D."/>
            <person name="Crous P.W."/>
            <person name="Fauchery L."/>
            <person name="Girlanda M."/>
            <person name="Hayes R.D."/>
            <person name="Keri Z."/>
            <person name="LaButti K."/>
            <person name="Lipzen A."/>
            <person name="Lombard V."/>
            <person name="Magnuson J."/>
            <person name="Maillard F."/>
            <person name="Murat C."/>
            <person name="Nolan M."/>
            <person name="Ohm R.A."/>
            <person name="Pangilinan J."/>
            <person name="Pereira M.F."/>
            <person name="Perotto S."/>
            <person name="Peter M."/>
            <person name="Pfister S."/>
            <person name="Riley R."/>
            <person name="Sitrit Y."/>
            <person name="Stielow J.B."/>
            <person name="Szollosi G."/>
            <person name="Zifcakova L."/>
            <person name="Stursova M."/>
            <person name="Spatafora J.W."/>
            <person name="Tedersoo L."/>
            <person name="Vaario L.M."/>
            <person name="Yamada A."/>
            <person name="Yan M."/>
            <person name="Wang P."/>
            <person name="Xu J."/>
            <person name="Bruns T."/>
            <person name="Baldrian P."/>
            <person name="Vilgalys R."/>
            <person name="Dunand C."/>
            <person name="Henrissat B."/>
            <person name="Grigoriev I.V."/>
            <person name="Hibbett D."/>
            <person name="Nagy L.G."/>
            <person name="Martin F.M."/>
        </authorList>
    </citation>
    <scope>NUCLEOTIDE SEQUENCE</scope>
    <source>
        <strain evidence="1">P2</strain>
    </source>
</reference>
<organism evidence="1 2">
    <name type="scientific">Thelephora ganbajun</name>
    <name type="common">Ganba fungus</name>
    <dbReference type="NCBI Taxonomy" id="370292"/>
    <lineage>
        <taxon>Eukaryota</taxon>
        <taxon>Fungi</taxon>
        <taxon>Dikarya</taxon>
        <taxon>Basidiomycota</taxon>
        <taxon>Agaricomycotina</taxon>
        <taxon>Agaricomycetes</taxon>
        <taxon>Thelephorales</taxon>
        <taxon>Thelephoraceae</taxon>
        <taxon>Thelephora</taxon>
    </lineage>
</organism>
<accession>A0ACB6ZCG1</accession>
<name>A0ACB6ZCG1_THEGA</name>
<keyword evidence="2" id="KW-1185">Reference proteome</keyword>
<sequence>MFDFFFPIRSCGFFPRCVSLIPSNPFDPAPTIHSFFLRPLLFMMRDGDKLDDLLVGGGLRKNVRWCSISLFAWIIRSTCTVFQISLLLISASYSHLPFY</sequence>
<comment type="caution">
    <text evidence="1">The sequence shown here is derived from an EMBL/GenBank/DDBJ whole genome shotgun (WGS) entry which is preliminary data.</text>
</comment>
<proteinExistence type="predicted"/>
<dbReference type="Proteomes" id="UP000886501">
    <property type="component" value="Unassembled WGS sequence"/>
</dbReference>
<protein>
    <submittedName>
        <fullName evidence="1">Uncharacterized protein</fullName>
    </submittedName>
</protein>
<gene>
    <name evidence="1" type="ORF">BDM02DRAFT_3170448</name>
</gene>
<reference evidence="1" key="1">
    <citation type="submission" date="2019-10" db="EMBL/GenBank/DDBJ databases">
        <authorList>
            <consortium name="DOE Joint Genome Institute"/>
            <person name="Kuo A."/>
            <person name="Miyauchi S."/>
            <person name="Kiss E."/>
            <person name="Drula E."/>
            <person name="Kohler A."/>
            <person name="Sanchez-Garcia M."/>
            <person name="Andreopoulos B."/>
            <person name="Barry K.W."/>
            <person name="Bonito G."/>
            <person name="Buee M."/>
            <person name="Carver A."/>
            <person name="Chen C."/>
            <person name="Cichocki N."/>
            <person name="Clum A."/>
            <person name="Culley D."/>
            <person name="Crous P.W."/>
            <person name="Fauchery L."/>
            <person name="Girlanda M."/>
            <person name="Hayes R."/>
            <person name="Keri Z."/>
            <person name="Labutti K."/>
            <person name="Lipzen A."/>
            <person name="Lombard V."/>
            <person name="Magnuson J."/>
            <person name="Maillard F."/>
            <person name="Morin E."/>
            <person name="Murat C."/>
            <person name="Nolan M."/>
            <person name="Ohm R."/>
            <person name="Pangilinan J."/>
            <person name="Pereira M."/>
            <person name="Perotto S."/>
            <person name="Peter M."/>
            <person name="Riley R."/>
            <person name="Sitrit Y."/>
            <person name="Stielow B."/>
            <person name="Szollosi G."/>
            <person name="Zifcakova L."/>
            <person name="Stursova M."/>
            <person name="Spatafora J.W."/>
            <person name="Tedersoo L."/>
            <person name="Vaario L.-M."/>
            <person name="Yamada A."/>
            <person name="Yan M."/>
            <person name="Wang P."/>
            <person name="Xu J."/>
            <person name="Bruns T."/>
            <person name="Baldrian P."/>
            <person name="Vilgalys R."/>
            <person name="Henrissat B."/>
            <person name="Grigoriev I.V."/>
            <person name="Hibbett D."/>
            <person name="Nagy L.G."/>
            <person name="Martin F.M."/>
        </authorList>
    </citation>
    <scope>NUCLEOTIDE SEQUENCE</scope>
    <source>
        <strain evidence="1">P2</strain>
    </source>
</reference>